<proteinExistence type="predicted"/>
<dbReference type="SUPFAM" id="SSF46955">
    <property type="entry name" value="Putative DNA-binding domain"/>
    <property type="match status" value="1"/>
</dbReference>
<name>A0A2G1W6F1_9BACT</name>
<feature type="domain" description="Helix-turn-helix" evidence="2">
    <location>
        <begin position="60"/>
        <end position="110"/>
    </location>
</feature>
<dbReference type="InterPro" id="IPR041657">
    <property type="entry name" value="HTH_17"/>
</dbReference>
<protein>
    <recommendedName>
        <fullName evidence="2">Helix-turn-helix domain-containing protein</fullName>
    </recommendedName>
</protein>
<evidence type="ECO:0000313" key="4">
    <source>
        <dbReference type="Proteomes" id="UP000225740"/>
    </source>
</evidence>
<reference evidence="3 4" key="1">
    <citation type="submission" date="2017-06" db="EMBL/GenBank/DDBJ databases">
        <title>Description of Rhodopirellula bahusiensis sp. nov.</title>
        <authorList>
            <person name="Kizina J."/>
            <person name="Harder J."/>
        </authorList>
    </citation>
    <scope>NUCLEOTIDE SEQUENCE [LARGE SCALE GENOMIC DNA]</scope>
    <source>
        <strain evidence="3 4">SWK21</strain>
    </source>
</reference>
<organism evidence="3 4">
    <name type="scientific">Rhodopirellula bahusiensis</name>
    <dbReference type="NCBI Taxonomy" id="2014065"/>
    <lineage>
        <taxon>Bacteria</taxon>
        <taxon>Pseudomonadati</taxon>
        <taxon>Planctomycetota</taxon>
        <taxon>Planctomycetia</taxon>
        <taxon>Pirellulales</taxon>
        <taxon>Pirellulaceae</taxon>
        <taxon>Rhodopirellula</taxon>
    </lineage>
</organism>
<dbReference type="EMBL" id="NIZW01000010">
    <property type="protein sequence ID" value="PHQ34598.1"/>
    <property type="molecule type" value="Genomic_DNA"/>
</dbReference>
<evidence type="ECO:0000256" key="1">
    <source>
        <dbReference type="SAM" id="MobiDB-lite"/>
    </source>
</evidence>
<dbReference type="Gene3D" id="1.10.10.10">
    <property type="entry name" value="Winged helix-like DNA-binding domain superfamily/Winged helix DNA-binding domain"/>
    <property type="match status" value="1"/>
</dbReference>
<keyword evidence="4" id="KW-1185">Reference proteome</keyword>
<feature type="region of interest" description="Disordered" evidence="1">
    <location>
        <begin position="1"/>
        <end position="35"/>
    </location>
</feature>
<accession>A0A2G1W6F1</accession>
<dbReference type="InterPro" id="IPR036388">
    <property type="entry name" value="WH-like_DNA-bd_sf"/>
</dbReference>
<comment type="caution">
    <text evidence="3">The sequence shown here is derived from an EMBL/GenBank/DDBJ whole genome shotgun (WGS) entry which is preliminary data.</text>
</comment>
<dbReference type="InterPro" id="IPR009061">
    <property type="entry name" value="DNA-bd_dom_put_sf"/>
</dbReference>
<evidence type="ECO:0000259" key="2">
    <source>
        <dbReference type="Pfam" id="PF12728"/>
    </source>
</evidence>
<dbReference type="Proteomes" id="UP000225740">
    <property type="component" value="Unassembled WGS sequence"/>
</dbReference>
<dbReference type="AlphaFoldDB" id="A0A2G1W6F1"/>
<sequence>MNEQRATGADKKSHHKTVGQFRSCPTVAKNSGTSKQWALLDQTPEFTQMETKQKAAWPEWMSIPTAAKYSDVSARTVGRWLNAGLPSTKPTSTSNTRRINRRVLDRWLENEAVAS</sequence>
<gene>
    <name evidence="3" type="ORF">CEE69_14385</name>
</gene>
<dbReference type="Pfam" id="PF12728">
    <property type="entry name" value="HTH_17"/>
    <property type="match status" value="1"/>
</dbReference>
<evidence type="ECO:0000313" key="3">
    <source>
        <dbReference type="EMBL" id="PHQ34598.1"/>
    </source>
</evidence>